<dbReference type="GO" id="GO:0009298">
    <property type="term" value="P:GDP-mannose biosynthetic process"/>
    <property type="evidence" value="ECO:0007669"/>
    <property type="project" value="TreeGrafter"/>
</dbReference>
<evidence type="ECO:0000259" key="2">
    <source>
        <dbReference type="Pfam" id="PF22640"/>
    </source>
</evidence>
<dbReference type="Pfam" id="PF00483">
    <property type="entry name" value="NTP_transferase"/>
    <property type="match status" value="1"/>
</dbReference>
<accession>A0A1W9NZ18</accession>
<evidence type="ECO:0000259" key="1">
    <source>
        <dbReference type="Pfam" id="PF00483"/>
    </source>
</evidence>
<dbReference type="Pfam" id="PF22640">
    <property type="entry name" value="ManC_GMP_beta-helix"/>
    <property type="match status" value="1"/>
</dbReference>
<name>A0A1W9NZ18_UNCC3</name>
<dbReference type="Proteomes" id="UP000192520">
    <property type="component" value="Unassembled WGS sequence"/>
</dbReference>
<dbReference type="STRING" id="1968527.B5M47_00810"/>
<dbReference type="Gene3D" id="3.90.550.10">
    <property type="entry name" value="Spore Coat Polysaccharide Biosynthesis Protein SpsA, Chain A"/>
    <property type="match status" value="1"/>
</dbReference>
<gene>
    <name evidence="3" type="ORF">B5M47_00810</name>
</gene>
<dbReference type="InterPro" id="IPR029044">
    <property type="entry name" value="Nucleotide-diphossugar_trans"/>
</dbReference>
<evidence type="ECO:0000313" key="4">
    <source>
        <dbReference type="Proteomes" id="UP000192520"/>
    </source>
</evidence>
<dbReference type="InterPro" id="IPR051161">
    <property type="entry name" value="Mannose-6P_isomerase_type2"/>
</dbReference>
<dbReference type="SUPFAM" id="SSF53448">
    <property type="entry name" value="Nucleotide-diphospho-sugar transferases"/>
    <property type="match status" value="1"/>
</dbReference>
<dbReference type="AlphaFoldDB" id="A0A1W9NZ18"/>
<comment type="caution">
    <text evidence="3">The sequence shown here is derived from an EMBL/GenBank/DDBJ whole genome shotgun (WGS) entry which is preliminary data.</text>
</comment>
<proteinExistence type="predicted"/>
<organism evidence="3 4">
    <name type="scientific">candidate division CPR3 bacterium 4484_211</name>
    <dbReference type="NCBI Taxonomy" id="1968527"/>
    <lineage>
        <taxon>Bacteria</taxon>
        <taxon>Bacteria division CPR3</taxon>
    </lineage>
</organism>
<dbReference type="PANTHER" id="PTHR46390:SF1">
    <property type="entry name" value="MANNOSE-1-PHOSPHATE GUANYLYLTRANSFERASE"/>
    <property type="match status" value="1"/>
</dbReference>
<dbReference type="InterPro" id="IPR054566">
    <property type="entry name" value="ManC/GMP-like_b-helix"/>
</dbReference>
<dbReference type="EMBL" id="MZGJ01000004">
    <property type="protein sequence ID" value="OQX51381.1"/>
    <property type="molecule type" value="Genomic_DNA"/>
</dbReference>
<dbReference type="InterPro" id="IPR005835">
    <property type="entry name" value="NTP_transferase_dom"/>
</dbReference>
<dbReference type="GO" id="GO:0004475">
    <property type="term" value="F:mannose-1-phosphate guanylyltransferase (GTP) activity"/>
    <property type="evidence" value="ECO:0007669"/>
    <property type="project" value="TreeGrafter"/>
</dbReference>
<protein>
    <submittedName>
        <fullName evidence="3">Uncharacterized protein</fullName>
    </submittedName>
</protein>
<evidence type="ECO:0000313" key="3">
    <source>
        <dbReference type="EMBL" id="OQX51381.1"/>
    </source>
</evidence>
<feature type="domain" description="MannoseP isomerase/GMP-like beta-helix" evidence="2">
    <location>
        <begin position="304"/>
        <end position="355"/>
    </location>
</feature>
<feature type="domain" description="Nucleotidyl transferase" evidence="1">
    <location>
        <begin position="7"/>
        <end position="291"/>
    </location>
</feature>
<dbReference type="SUPFAM" id="SSF159283">
    <property type="entry name" value="Guanosine diphospho-D-mannose pyrophosphorylase/mannose-6-phosphate isomerase linker domain"/>
    <property type="match status" value="1"/>
</dbReference>
<dbReference type="PANTHER" id="PTHR46390">
    <property type="entry name" value="MANNOSE-1-PHOSPHATE GUANYLYLTRANSFERASE"/>
    <property type="match status" value="1"/>
</dbReference>
<reference evidence="4" key="1">
    <citation type="submission" date="2017-03" db="EMBL/GenBank/DDBJ databases">
        <title>Novel pathways for hydrocarbon cycling and metabolic interdependencies in hydrothermal sediment communities.</title>
        <authorList>
            <person name="Dombrowski N."/>
            <person name="Seitz K."/>
            <person name="Teske A."/>
            <person name="Baker B."/>
        </authorList>
    </citation>
    <scope>NUCLEOTIDE SEQUENCE [LARGE SCALE GENOMIC DNA]</scope>
</reference>
<sequence>MTRRLKIIIFAGGAGTRLWPLSRKNSPKQFDKLINGKSTLQMAIERVRDIYGLYNIYIQTLEKYVSTVKNQIPELPLSNIFAEPEKRDVGPAIGYAFMKLKKQGINEPVAILWSDHLMENVKSFQRGLKLGEKLVLENPGRFICIAEKPRYAENNLGWIHIGKKIKTKSTIPMFTFKGWWYRPPLAECRKIFKSGKWLWNPGYWVTSIDFVLSLYKQFQPQMYKTLVKMSKVFDTDKESAVVAKLYSTLKSIDFDKAILEKIKPSSAIVLKINMGWSDPGTLYALKEAMQTSPKANVVKGKTFTLQCRDCLVYNQEKNKLLTAVGLDGFIVVNTKDAALVVHKDKSIKIKDLVKEMGKNHLEEYL</sequence>